<dbReference type="AlphaFoldDB" id="A0A3G8XFE6"/>
<proteinExistence type="predicted"/>
<evidence type="ECO:0000313" key="3">
    <source>
        <dbReference type="Proteomes" id="UP000270185"/>
    </source>
</evidence>
<organism evidence="2 3">
    <name type="scientific">Kaistella carnis</name>
    <dbReference type="NCBI Taxonomy" id="1241979"/>
    <lineage>
        <taxon>Bacteria</taxon>
        <taxon>Pseudomonadati</taxon>
        <taxon>Bacteroidota</taxon>
        <taxon>Flavobacteriia</taxon>
        <taxon>Flavobacteriales</taxon>
        <taxon>Weeksellaceae</taxon>
        <taxon>Chryseobacterium group</taxon>
        <taxon>Kaistella</taxon>
    </lineage>
</organism>
<accession>A0A3G8XFE6</accession>
<dbReference type="RefSeq" id="WP_125022265.1">
    <property type="nucleotide sequence ID" value="NZ_CP034159.1"/>
</dbReference>
<dbReference type="CDD" id="cd00038">
    <property type="entry name" value="CAP_ED"/>
    <property type="match status" value="1"/>
</dbReference>
<dbReference type="Gene3D" id="2.60.120.10">
    <property type="entry name" value="Jelly Rolls"/>
    <property type="match status" value="1"/>
</dbReference>
<dbReference type="Pfam" id="PF00027">
    <property type="entry name" value="cNMP_binding"/>
    <property type="match status" value="1"/>
</dbReference>
<evidence type="ECO:0000313" key="2">
    <source>
        <dbReference type="EMBL" id="AZI32090.1"/>
    </source>
</evidence>
<evidence type="ECO:0000259" key="1">
    <source>
        <dbReference type="Pfam" id="PF00027"/>
    </source>
</evidence>
<feature type="domain" description="Cyclic nucleotide-binding" evidence="1">
    <location>
        <begin position="32"/>
        <end position="116"/>
    </location>
</feature>
<sequence length="199" mass="23105">MNSVSNITTYLAEILEIPVEAVSACSTFYHHKKVGKNEFLLEEGGICRDTFFVEKGLLRMYSIDKNGKEHIIQFAPEKWMISDRSSVYFNEKSKYYIEAVEDSEVYLLNDDFFTKLGDVYPHAAENNEILLQKHIRILQNRVNALLADTAEERYMSFITMYPDILLRAPQWMVASYLGITPESLSRVRKELARKNFEPS</sequence>
<dbReference type="SUPFAM" id="SSF51206">
    <property type="entry name" value="cAMP-binding domain-like"/>
    <property type="match status" value="1"/>
</dbReference>
<dbReference type="InterPro" id="IPR018490">
    <property type="entry name" value="cNMP-bd_dom_sf"/>
</dbReference>
<reference evidence="3" key="1">
    <citation type="submission" date="2018-11" db="EMBL/GenBank/DDBJ databases">
        <title>Proposal to divide the Flavobacteriaceae and reorganize its genera based on Amino Acid Identity values calculated from whole genome sequences.</title>
        <authorList>
            <person name="Nicholson A.C."/>
            <person name="Gulvik C.A."/>
            <person name="Whitney A.M."/>
            <person name="Humrighouse B.W."/>
            <person name="Bell M."/>
            <person name="Holmes B."/>
            <person name="Steigerwalt A.G."/>
            <person name="Villarma A."/>
            <person name="Sheth M."/>
            <person name="Batra D."/>
            <person name="Pryor J."/>
            <person name="Bernardet J.-F."/>
            <person name="Hugo C."/>
            <person name="Kampfer P."/>
            <person name="Newman J.D."/>
            <person name="McQuiston J.R."/>
        </authorList>
    </citation>
    <scope>NUCLEOTIDE SEQUENCE [LARGE SCALE GENOMIC DNA]</scope>
    <source>
        <strain evidence="3">G0081</strain>
    </source>
</reference>
<dbReference type="OrthoDB" id="1092431at2"/>
<gene>
    <name evidence="2" type="ORF">EIB73_02365</name>
</gene>
<name>A0A3G8XFE6_9FLAO</name>
<dbReference type="Proteomes" id="UP000270185">
    <property type="component" value="Chromosome"/>
</dbReference>
<dbReference type="InterPro" id="IPR014710">
    <property type="entry name" value="RmlC-like_jellyroll"/>
</dbReference>
<dbReference type="EMBL" id="CP034159">
    <property type="protein sequence ID" value="AZI32090.1"/>
    <property type="molecule type" value="Genomic_DNA"/>
</dbReference>
<dbReference type="KEGG" id="ccas:EIB73_02365"/>
<protein>
    <submittedName>
        <fullName evidence="2">Crp/Fnr family transcriptional regulator</fullName>
    </submittedName>
</protein>
<keyword evidence="3" id="KW-1185">Reference proteome</keyword>
<dbReference type="InterPro" id="IPR000595">
    <property type="entry name" value="cNMP-bd_dom"/>
</dbReference>